<dbReference type="AlphaFoldDB" id="A0A5C5UVS7"/>
<accession>A0A5C5UVS7</accession>
<dbReference type="EMBL" id="SIHI01000107">
    <property type="protein sequence ID" value="TWT30506.1"/>
    <property type="molecule type" value="Genomic_DNA"/>
</dbReference>
<dbReference type="Proteomes" id="UP000317243">
    <property type="component" value="Unassembled WGS sequence"/>
</dbReference>
<keyword evidence="2" id="KW-1185">Reference proteome</keyword>
<gene>
    <name evidence="1" type="ORF">KOR42_54650</name>
</gene>
<protein>
    <submittedName>
        <fullName evidence="1">Uncharacterized protein</fullName>
    </submittedName>
</protein>
<evidence type="ECO:0000313" key="2">
    <source>
        <dbReference type="Proteomes" id="UP000317243"/>
    </source>
</evidence>
<comment type="caution">
    <text evidence="1">The sequence shown here is derived from an EMBL/GenBank/DDBJ whole genome shotgun (WGS) entry which is preliminary data.</text>
</comment>
<proteinExistence type="predicted"/>
<name>A0A5C5UVS7_9PLAN</name>
<organism evidence="1 2">
    <name type="scientific">Thalassoglobus neptunius</name>
    <dbReference type="NCBI Taxonomy" id="1938619"/>
    <lineage>
        <taxon>Bacteria</taxon>
        <taxon>Pseudomonadati</taxon>
        <taxon>Planctomycetota</taxon>
        <taxon>Planctomycetia</taxon>
        <taxon>Planctomycetales</taxon>
        <taxon>Planctomycetaceae</taxon>
        <taxon>Thalassoglobus</taxon>
    </lineage>
</organism>
<evidence type="ECO:0000313" key="1">
    <source>
        <dbReference type="EMBL" id="TWT30506.1"/>
    </source>
</evidence>
<sequence>MSTRRSRLHPCRIDRRLFGFVVELTDNFQKHGDHNVGRVATIGELLDVE</sequence>
<reference evidence="1 2" key="1">
    <citation type="submission" date="2019-02" db="EMBL/GenBank/DDBJ databases">
        <title>Deep-cultivation of Planctomycetes and their phenomic and genomic characterization uncovers novel biology.</title>
        <authorList>
            <person name="Wiegand S."/>
            <person name="Jogler M."/>
            <person name="Boedeker C."/>
            <person name="Pinto D."/>
            <person name="Vollmers J."/>
            <person name="Rivas-Marin E."/>
            <person name="Kohn T."/>
            <person name="Peeters S.H."/>
            <person name="Heuer A."/>
            <person name="Rast P."/>
            <person name="Oberbeckmann S."/>
            <person name="Bunk B."/>
            <person name="Jeske O."/>
            <person name="Meyerdierks A."/>
            <person name="Storesund J.E."/>
            <person name="Kallscheuer N."/>
            <person name="Luecker S."/>
            <person name="Lage O.M."/>
            <person name="Pohl T."/>
            <person name="Merkel B.J."/>
            <person name="Hornburger P."/>
            <person name="Mueller R.-W."/>
            <person name="Bruemmer F."/>
            <person name="Labrenz M."/>
            <person name="Spormann A.M."/>
            <person name="Op Den Camp H."/>
            <person name="Overmann J."/>
            <person name="Amann R."/>
            <person name="Jetten M.S.M."/>
            <person name="Mascher T."/>
            <person name="Medema M.H."/>
            <person name="Devos D.P."/>
            <person name="Kaster A.-K."/>
            <person name="Ovreas L."/>
            <person name="Rohde M."/>
            <person name="Galperin M.Y."/>
            <person name="Jogler C."/>
        </authorList>
    </citation>
    <scope>NUCLEOTIDE SEQUENCE [LARGE SCALE GENOMIC DNA]</scope>
    <source>
        <strain evidence="1 2">KOR42</strain>
    </source>
</reference>